<proteinExistence type="predicted"/>
<gene>
    <name evidence="2" type="ORF">ASTO00021_LOCUS4007</name>
</gene>
<evidence type="ECO:0000256" key="1">
    <source>
        <dbReference type="SAM" id="Phobius"/>
    </source>
</evidence>
<dbReference type="GO" id="GO:0005829">
    <property type="term" value="C:cytosol"/>
    <property type="evidence" value="ECO:0007669"/>
    <property type="project" value="TreeGrafter"/>
</dbReference>
<dbReference type="PANTHER" id="PTHR48100">
    <property type="entry name" value="BROAD-SPECIFICITY PHOSPHATASE YOR283W-RELATED"/>
    <property type="match status" value="1"/>
</dbReference>
<keyword evidence="1" id="KW-0812">Transmembrane</keyword>
<organism evidence="2">
    <name type="scientific">Aplanochytrium stocchinoi</name>
    <dbReference type="NCBI Taxonomy" id="215587"/>
    <lineage>
        <taxon>Eukaryota</taxon>
        <taxon>Sar</taxon>
        <taxon>Stramenopiles</taxon>
        <taxon>Bigyra</taxon>
        <taxon>Labyrinthulomycetes</taxon>
        <taxon>Thraustochytrida</taxon>
        <taxon>Thraustochytriidae</taxon>
        <taxon>Aplanochytrium</taxon>
    </lineage>
</organism>
<evidence type="ECO:0000313" key="2">
    <source>
        <dbReference type="EMBL" id="CAE0433686.1"/>
    </source>
</evidence>
<reference evidence="2" key="1">
    <citation type="submission" date="2021-01" db="EMBL/GenBank/DDBJ databases">
        <authorList>
            <person name="Corre E."/>
            <person name="Pelletier E."/>
            <person name="Niang G."/>
            <person name="Scheremetjew M."/>
            <person name="Finn R."/>
            <person name="Kale V."/>
            <person name="Holt S."/>
            <person name="Cochrane G."/>
            <person name="Meng A."/>
            <person name="Brown T."/>
            <person name="Cohen L."/>
        </authorList>
    </citation>
    <scope>NUCLEOTIDE SEQUENCE</scope>
    <source>
        <strain evidence="2">GSBS06</strain>
    </source>
</reference>
<dbReference type="AlphaFoldDB" id="A0A7S3LJY8"/>
<dbReference type="SUPFAM" id="SSF53254">
    <property type="entry name" value="Phosphoglycerate mutase-like"/>
    <property type="match status" value="1"/>
</dbReference>
<dbReference type="Gene3D" id="3.40.50.1240">
    <property type="entry name" value="Phosphoglycerate mutase-like"/>
    <property type="match status" value="1"/>
</dbReference>
<dbReference type="InterPro" id="IPR050275">
    <property type="entry name" value="PGM_Phosphatase"/>
</dbReference>
<feature type="transmembrane region" description="Helical" evidence="1">
    <location>
        <begin position="6"/>
        <end position="30"/>
    </location>
</feature>
<dbReference type="PANTHER" id="PTHR48100:SF33">
    <property type="entry name" value="PEPTIDASE S54 RHOMBOID DOMAIN-CONTAINING PROTEIN"/>
    <property type="match status" value="1"/>
</dbReference>
<name>A0A7S3LJY8_9STRA</name>
<keyword evidence="1" id="KW-1133">Transmembrane helix</keyword>
<keyword evidence="1" id="KW-0472">Membrane</keyword>
<dbReference type="GO" id="GO:0016791">
    <property type="term" value="F:phosphatase activity"/>
    <property type="evidence" value="ECO:0007669"/>
    <property type="project" value="TreeGrafter"/>
</dbReference>
<dbReference type="InterPro" id="IPR029033">
    <property type="entry name" value="His_PPase_superfam"/>
</dbReference>
<dbReference type="EMBL" id="HBIN01005546">
    <property type="protein sequence ID" value="CAE0433686.1"/>
    <property type="molecule type" value="Transcribed_RNA"/>
</dbReference>
<protein>
    <submittedName>
        <fullName evidence="2">Uncharacterized protein</fullName>
    </submittedName>
</protein>
<sequence length="353" mass="39904">MAGSGSIALVIFVGLVPLIAILALWVGSLYDKRLANVLYKLHLLREGGGHMLFSTDKKFPKKTPDAADVQEEASKQIIFVRHAESAWNLVFNKGFGKDFPGRLGDALKKEGKLFSTLDSVFVDSPLSKLGTDQADGLQRFIETGDTEFNELLFGQPDAGKSIIVSSNLRRALSTCTIGFWNRLRRTQEKIHVLSSLQEVTFNVDGMSLAKPYHSPQLADDELAALDYHSPEDFDADRYYNCSENHGNKEIKSSGYKRLVEFCDWCFDEKQDEYDNIIAAGHSLYFRFFFQYFLPKASTHVSKKLKMENCSVVAFKLVKGTHKNGSTFYRVEEDTVKNLYLGFEEKKKKKKKTA</sequence>
<accession>A0A7S3LJY8</accession>